<gene>
    <name evidence="2" type="ORF">QQ56_12045</name>
</gene>
<feature type="non-terminal residue" evidence="2">
    <location>
        <position position="82"/>
    </location>
</feature>
<feature type="transmembrane region" description="Helical" evidence="1">
    <location>
        <begin position="17"/>
        <end position="41"/>
    </location>
</feature>
<organism evidence="2">
    <name type="scientific">Salmonella enterica</name>
    <name type="common">Salmonella choleraesuis</name>
    <dbReference type="NCBI Taxonomy" id="28901"/>
    <lineage>
        <taxon>Bacteria</taxon>
        <taxon>Pseudomonadati</taxon>
        <taxon>Pseudomonadota</taxon>
        <taxon>Gammaproteobacteria</taxon>
        <taxon>Enterobacterales</taxon>
        <taxon>Enterobacteriaceae</taxon>
        <taxon>Salmonella</taxon>
    </lineage>
</organism>
<accession>A0A5U2WJS5</accession>
<proteinExistence type="predicted"/>
<comment type="caution">
    <text evidence="2">The sequence shown here is derived from an EMBL/GenBank/DDBJ whole genome shotgun (WGS) entry which is preliminary data.</text>
</comment>
<sequence length="82" mass="9721">MQLKVKENITLWRNEGLIFYIILGFLCTLFMEVNALLPYYLQQSIFFETLMNYMVFNTLFSLALCEIFFAMLVVVCNNTKLE</sequence>
<feature type="transmembrane region" description="Helical" evidence="1">
    <location>
        <begin position="53"/>
        <end position="75"/>
    </location>
</feature>
<name>A0A5U2WJS5_SALER</name>
<keyword evidence="1" id="KW-0812">Transmembrane</keyword>
<keyword evidence="1" id="KW-1133">Transmembrane helix</keyword>
<protein>
    <submittedName>
        <fullName evidence="2">Uncharacterized protein</fullName>
    </submittedName>
</protein>
<keyword evidence="1" id="KW-0472">Membrane</keyword>
<reference evidence="2" key="1">
    <citation type="submission" date="2018-07" db="EMBL/GenBank/DDBJ databases">
        <authorList>
            <consortium name="GenomeTrakr network: Whole genome sequencing for foodborne pathogen traceback"/>
        </authorList>
    </citation>
    <scope>NUCLEOTIDE SEQUENCE</scope>
    <source>
        <strain evidence="2">FLUFL-694</strain>
    </source>
</reference>
<evidence type="ECO:0000313" key="2">
    <source>
        <dbReference type="EMBL" id="EBP2340793.1"/>
    </source>
</evidence>
<evidence type="ECO:0000256" key="1">
    <source>
        <dbReference type="SAM" id="Phobius"/>
    </source>
</evidence>
<dbReference type="EMBL" id="AAGLCG010000026">
    <property type="protein sequence ID" value="EBP2340793.1"/>
    <property type="molecule type" value="Genomic_DNA"/>
</dbReference>
<dbReference type="AlphaFoldDB" id="A0A5U2WJS5"/>